<feature type="transmembrane region" description="Helical" evidence="8">
    <location>
        <begin position="492"/>
        <end position="518"/>
    </location>
</feature>
<keyword evidence="3" id="KW-1003">Cell membrane</keyword>
<keyword evidence="2" id="KW-0813">Transport</keyword>
<feature type="transmembrane region" description="Helical" evidence="8">
    <location>
        <begin position="216"/>
        <end position="236"/>
    </location>
</feature>
<evidence type="ECO:0000256" key="6">
    <source>
        <dbReference type="ARBA" id="ARBA00023136"/>
    </source>
</evidence>
<feature type="transmembrane region" description="Helical" evidence="8">
    <location>
        <begin position="185"/>
        <end position="204"/>
    </location>
</feature>
<comment type="caution">
    <text evidence="10">The sequence shown here is derived from an EMBL/GenBank/DDBJ whole genome shotgun (WGS) entry which is preliminary data.</text>
</comment>
<dbReference type="GO" id="GO:0022857">
    <property type="term" value="F:transmembrane transporter activity"/>
    <property type="evidence" value="ECO:0007669"/>
    <property type="project" value="InterPro"/>
</dbReference>
<dbReference type="Pfam" id="PF07690">
    <property type="entry name" value="MFS_1"/>
    <property type="match status" value="1"/>
</dbReference>
<organism evidence="10 11">
    <name type="scientific">Pseudofrankia asymbiotica</name>
    <dbReference type="NCBI Taxonomy" id="1834516"/>
    <lineage>
        <taxon>Bacteria</taxon>
        <taxon>Bacillati</taxon>
        <taxon>Actinomycetota</taxon>
        <taxon>Actinomycetes</taxon>
        <taxon>Frankiales</taxon>
        <taxon>Frankiaceae</taxon>
        <taxon>Pseudofrankia</taxon>
    </lineage>
</organism>
<feature type="compositionally biased region" description="Basic and acidic residues" evidence="7">
    <location>
        <begin position="1"/>
        <end position="12"/>
    </location>
</feature>
<dbReference type="InterPro" id="IPR036259">
    <property type="entry name" value="MFS_trans_sf"/>
</dbReference>
<evidence type="ECO:0000256" key="8">
    <source>
        <dbReference type="SAM" id="Phobius"/>
    </source>
</evidence>
<accession>A0A1V2I026</accession>
<feature type="domain" description="Major facilitator superfamily (MFS) profile" evidence="9">
    <location>
        <begin position="30"/>
        <end position="523"/>
    </location>
</feature>
<comment type="subcellular location">
    <subcellularLocation>
        <location evidence="1">Cell membrane</location>
        <topology evidence="1">Multi-pass membrane protein</topology>
    </subcellularLocation>
</comment>
<evidence type="ECO:0000256" key="1">
    <source>
        <dbReference type="ARBA" id="ARBA00004651"/>
    </source>
</evidence>
<dbReference type="STRING" id="1834516.BL253_35940"/>
<dbReference type="Gene3D" id="1.20.1250.20">
    <property type="entry name" value="MFS general substrate transporter like domains"/>
    <property type="match status" value="1"/>
</dbReference>
<sequence length="532" mass="54665">MSQHVVADDQRTRSASATGATGRRGNPWWALVSVALGVIMVGLDGTVVSIANPRIAEDLNASLTDLQWITNSYLLALAALLIFGGKLGDRYGRKRMFLIGVVGFGLSSLAIGLVGNIVGIIAFRALQGAFGALLMPNTLAILRGAFPPKELNRAIGIWSGASSVSIAGGPIIGGLLVEHVSWESVFYINVPMGALALGVGLAVLRESQSESVRQRHDLPGILTLSGGLFGVIFGLIKASSWGWTDAKTLAFVFGGLVVLALFVVIETRVSAPLLPMRLFTNRSISVGSTVLVINFFALFGVLFFVTLFLQNVQHVSPIGTGVHILPLTLAMMIMGPISGHVTERFGPRPPMVVGLTLSGVALLLLTRLETDSGFGALWPSLLMLGIGMGLVITASAEAIIGNAPVDDAGVAGGLQTTALQLGGVIGTAVLGSVLSSRVGSVLIDKLTGAGAPTDVANGLTGSNELISQGVAPRVTGASESVQTAVATGSHEAFIAGLHTSLVVAGVATLVAAVLALLVQRGSNSDGTTVVVH</sequence>
<dbReference type="CDD" id="cd17321">
    <property type="entry name" value="MFS_MMR_MDR_like"/>
    <property type="match status" value="1"/>
</dbReference>
<dbReference type="InterPro" id="IPR020846">
    <property type="entry name" value="MFS_dom"/>
</dbReference>
<evidence type="ECO:0000256" key="4">
    <source>
        <dbReference type="ARBA" id="ARBA00022692"/>
    </source>
</evidence>
<gene>
    <name evidence="10" type="ORF">BL253_35940</name>
</gene>
<dbReference type="GO" id="GO:0005886">
    <property type="term" value="C:plasma membrane"/>
    <property type="evidence" value="ECO:0007669"/>
    <property type="project" value="UniProtKB-SubCell"/>
</dbReference>
<dbReference type="InterPro" id="IPR004638">
    <property type="entry name" value="EmrB-like"/>
</dbReference>
<dbReference type="PROSITE" id="PS50850">
    <property type="entry name" value="MFS"/>
    <property type="match status" value="1"/>
</dbReference>
<evidence type="ECO:0000259" key="9">
    <source>
        <dbReference type="PROSITE" id="PS50850"/>
    </source>
</evidence>
<dbReference type="RefSeq" id="WP_076822516.1">
    <property type="nucleotide sequence ID" value="NZ_MOMC01000110.1"/>
</dbReference>
<feature type="transmembrane region" description="Helical" evidence="8">
    <location>
        <begin position="28"/>
        <end position="51"/>
    </location>
</feature>
<keyword evidence="5 8" id="KW-1133">Transmembrane helix</keyword>
<proteinExistence type="predicted"/>
<dbReference type="EMBL" id="MOMC01000110">
    <property type="protein sequence ID" value="ONH22370.1"/>
    <property type="molecule type" value="Genomic_DNA"/>
</dbReference>
<dbReference type="AlphaFoldDB" id="A0A1V2I026"/>
<dbReference type="PANTHER" id="PTHR42718:SF42">
    <property type="entry name" value="EXPORT PROTEIN"/>
    <property type="match status" value="1"/>
</dbReference>
<dbReference type="PANTHER" id="PTHR42718">
    <property type="entry name" value="MAJOR FACILITATOR SUPERFAMILY MULTIDRUG TRANSPORTER MFSC"/>
    <property type="match status" value="1"/>
</dbReference>
<dbReference type="NCBIfam" id="TIGR00711">
    <property type="entry name" value="efflux_EmrB"/>
    <property type="match status" value="1"/>
</dbReference>
<feature type="transmembrane region" description="Helical" evidence="8">
    <location>
        <begin position="66"/>
        <end position="84"/>
    </location>
</feature>
<evidence type="ECO:0000256" key="5">
    <source>
        <dbReference type="ARBA" id="ARBA00022989"/>
    </source>
</evidence>
<feature type="transmembrane region" description="Helical" evidence="8">
    <location>
        <begin position="380"/>
        <end position="400"/>
    </location>
</feature>
<feature type="transmembrane region" description="Helical" evidence="8">
    <location>
        <begin position="315"/>
        <end position="337"/>
    </location>
</feature>
<evidence type="ECO:0000313" key="10">
    <source>
        <dbReference type="EMBL" id="ONH22370.1"/>
    </source>
</evidence>
<dbReference type="InterPro" id="IPR011701">
    <property type="entry name" value="MFS"/>
</dbReference>
<dbReference type="Gene3D" id="1.20.1720.10">
    <property type="entry name" value="Multidrug resistance protein D"/>
    <property type="match status" value="1"/>
</dbReference>
<feature type="transmembrane region" description="Helical" evidence="8">
    <location>
        <begin position="154"/>
        <end position="173"/>
    </location>
</feature>
<feature type="region of interest" description="Disordered" evidence="7">
    <location>
        <begin position="1"/>
        <end position="22"/>
    </location>
</feature>
<keyword evidence="4 8" id="KW-0812">Transmembrane</keyword>
<evidence type="ECO:0000256" key="7">
    <source>
        <dbReference type="SAM" id="MobiDB-lite"/>
    </source>
</evidence>
<feature type="transmembrane region" description="Helical" evidence="8">
    <location>
        <begin position="248"/>
        <end position="265"/>
    </location>
</feature>
<name>A0A1V2I026_9ACTN</name>
<keyword evidence="11" id="KW-1185">Reference proteome</keyword>
<reference evidence="11" key="1">
    <citation type="submission" date="2016-10" db="EMBL/GenBank/DDBJ databases">
        <title>Frankia sp. NRRL B-16386 Genome sequencing.</title>
        <authorList>
            <person name="Ghodhbane-Gtari F."/>
            <person name="Swanson E."/>
            <person name="Gueddou A."/>
            <person name="Hezbri K."/>
            <person name="Ktari K."/>
            <person name="Nouioui I."/>
            <person name="Morris K."/>
            <person name="Simpson S."/>
            <person name="Abebe-Akele F."/>
            <person name="Thomas K."/>
            <person name="Gtari M."/>
            <person name="Tisa L.S."/>
        </authorList>
    </citation>
    <scope>NUCLEOTIDE SEQUENCE [LARGE SCALE GENOMIC DNA]</scope>
    <source>
        <strain evidence="11">NRRL B-16386</strain>
    </source>
</reference>
<feature type="transmembrane region" description="Helical" evidence="8">
    <location>
        <begin position="349"/>
        <end position="368"/>
    </location>
</feature>
<evidence type="ECO:0000313" key="11">
    <source>
        <dbReference type="Proteomes" id="UP000188929"/>
    </source>
</evidence>
<protein>
    <submittedName>
        <fullName evidence="10">MFS transporter</fullName>
    </submittedName>
</protein>
<feature type="transmembrane region" description="Helical" evidence="8">
    <location>
        <begin position="412"/>
        <end position="434"/>
    </location>
</feature>
<evidence type="ECO:0000256" key="2">
    <source>
        <dbReference type="ARBA" id="ARBA00022448"/>
    </source>
</evidence>
<feature type="transmembrane region" description="Helical" evidence="8">
    <location>
        <begin position="96"/>
        <end position="115"/>
    </location>
</feature>
<dbReference type="Proteomes" id="UP000188929">
    <property type="component" value="Unassembled WGS sequence"/>
</dbReference>
<evidence type="ECO:0000256" key="3">
    <source>
        <dbReference type="ARBA" id="ARBA00022475"/>
    </source>
</evidence>
<feature type="transmembrane region" description="Helical" evidence="8">
    <location>
        <begin position="286"/>
        <end position="309"/>
    </location>
</feature>
<dbReference type="OrthoDB" id="9781469at2"/>
<keyword evidence="6 8" id="KW-0472">Membrane</keyword>
<dbReference type="SUPFAM" id="SSF103473">
    <property type="entry name" value="MFS general substrate transporter"/>
    <property type="match status" value="2"/>
</dbReference>